<dbReference type="InterPro" id="IPR020103">
    <property type="entry name" value="PsdUridine_synth_cat_dom_sf"/>
</dbReference>
<feature type="active site" description="Nucleophile" evidence="4">
    <location>
        <position position="112"/>
    </location>
</feature>
<dbReference type="GO" id="GO:0031119">
    <property type="term" value="P:tRNA pseudouridine synthesis"/>
    <property type="evidence" value="ECO:0007669"/>
    <property type="project" value="UniProtKB-UniRule"/>
</dbReference>
<dbReference type="GO" id="GO:0005829">
    <property type="term" value="C:cytosol"/>
    <property type="evidence" value="ECO:0007669"/>
    <property type="project" value="TreeGrafter"/>
</dbReference>
<comment type="similarity">
    <text evidence="1 4">Belongs to the pseudouridine synthase TruD family.</text>
</comment>
<reference evidence="6 7" key="1">
    <citation type="submission" date="2019-03" db="EMBL/GenBank/DDBJ databases">
        <title>Genomic Encyclopedia of Type Strains, Phase IV (KMG-IV): sequencing the most valuable type-strain genomes for metagenomic binning, comparative biology and taxonomic classification.</title>
        <authorList>
            <person name="Goeker M."/>
        </authorList>
    </citation>
    <scope>NUCLEOTIDE SEQUENCE [LARGE SCALE GENOMIC DNA]</scope>
    <source>
        <strain evidence="6 7">DSM 24830</strain>
    </source>
</reference>
<dbReference type="PIRSF" id="PIRSF037016">
    <property type="entry name" value="Pseudouridin_synth_euk_prd"/>
    <property type="match status" value="1"/>
</dbReference>
<dbReference type="HAMAP" id="MF_01082">
    <property type="entry name" value="TruD"/>
    <property type="match status" value="1"/>
</dbReference>
<dbReference type="GO" id="GO:0003723">
    <property type="term" value="F:RNA binding"/>
    <property type="evidence" value="ECO:0007669"/>
    <property type="project" value="InterPro"/>
</dbReference>
<dbReference type="InterPro" id="IPR043165">
    <property type="entry name" value="TruD_insert_sf"/>
</dbReference>
<protein>
    <recommendedName>
        <fullName evidence="4">tRNA pseudouridine synthase D</fullName>
        <ecNumber evidence="4">5.4.99.27</ecNumber>
    </recommendedName>
    <alternativeName>
        <fullName evidence="4">tRNA pseudouridine(13) synthase</fullName>
    </alternativeName>
    <alternativeName>
        <fullName evidence="4">tRNA pseudouridylate synthase D</fullName>
    </alternativeName>
    <alternativeName>
        <fullName evidence="4">tRNA-uridine isomerase D</fullName>
    </alternativeName>
</protein>
<evidence type="ECO:0000256" key="2">
    <source>
        <dbReference type="ARBA" id="ARBA00022694"/>
    </source>
</evidence>
<dbReference type="NCBIfam" id="TIGR00094">
    <property type="entry name" value="tRNA_TruD_broad"/>
    <property type="match status" value="1"/>
</dbReference>
<evidence type="ECO:0000259" key="5">
    <source>
        <dbReference type="PROSITE" id="PS50984"/>
    </source>
</evidence>
<dbReference type="Gene3D" id="3.30.2340.10">
    <property type="entry name" value="TruD, insertion domain"/>
    <property type="match status" value="1"/>
</dbReference>
<keyword evidence="2 4" id="KW-0819">tRNA processing</keyword>
<evidence type="ECO:0000256" key="1">
    <source>
        <dbReference type="ARBA" id="ARBA00007953"/>
    </source>
</evidence>
<accession>A0A4R1F059</accession>
<dbReference type="SUPFAM" id="SSF55120">
    <property type="entry name" value="Pseudouridine synthase"/>
    <property type="match status" value="1"/>
</dbReference>
<sequence>MPFTICQLNKLLISYQLVIKNGRITLYSPPMTDLDKISFNKVNKNSTLSGLIRSTASDFQVDEIQQFSPSGIGEHVWLHIKKTGENTDWVGGLLAKAAGVPRRDVSYAGLKDRNAVTTQWFSVQMPGREAPDWQALLPESVEVLAEKRHDKKLKRGALIGNKFTLKLSDFKGEESELAATIERIKQQGVPNYFGAQRFGHNNYNIERAEKWFAGEFKFKDRAKRSIYLSSARSWIFNHILSARIEADNWNKAVEGDVYMLNGSKSCFYEALSDEIIQRVDKHDLHPTAALWGRGRLATHDETLGLETEIADTFKSLCDGLERNGLKQERRAMRISVENLTYAYLDKDGNSHNDSDEAGSTVELSFALPAGCYATSVLAEIGSFE</sequence>
<keyword evidence="3 4" id="KW-0413">Isomerase</keyword>
<dbReference type="InterPro" id="IPR001656">
    <property type="entry name" value="PsdUridine_synth_TruD"/>
</dbReference>
<dbReference type="EMBL" id="SMFQ01000003">
    <property type="protein sequence ID" value="TCJ87143.1"/>
    <property type="molecule type" value="Genomic_DNA"/>
</dbReference>
<keyword evidence="7" id="KW-1185">Reference proteome</keyword>
<dbReference type="PANTHER" id="PTHR47811">
    <property type="entry name" value="TRNA PSEUDOURIDINE SYNTHASE D"/>
    <property type="match status" value="1"/>
</dbReference>
<evidence type="ECO:0000313" key="7">
    <source>
        <dbReference type="Proteomes" id="UP000294887"/>
    </source>
</evidence>
<evidence type="ECO:0000256" key="3">
    <source>
        <dbReference type="ARBA" id="ARBA00023235"/>
    </source>
</evidence>
<organism evidence="6 7">
    <name type="scientific">Cocleimonas flava</name>
    <dbReference type="NCBI Taxonomy" id="634765"/>
    <lineage>
        <taxon>Bacteria</taxon>
        <taxon>Pseudomonadati</taxon>
        <taxon>Pseudomonadota</taxon>
        <taxon>Gammaproteobacteria</taxon>
        <taxon>Thiotrichales</taxon>
        <taxon>Thiotrichaceae</taxon>
        <taxon>Cocleimonas</taxon>
    </lineage>
</organism>
<evidence type="ECO:0000313" key="6">
    <source>
        <dbReference type="EMBL" id="TCJ87143.1"/>
    </source>
</evidence>
<gene>
    <name evidence="4" type="primary">truD</name>
    <name evidence="6" type="ORF">EV695_1646</name>
</gene>
<name>A0A4R1F059_9GAMM</name>
<dbReference type="PANTHER" id="PTHR47811:SF1">
    <property type="entry name" value="TRNA PSEUDOURIDINE SYNTHASE D"/>
    <property type="match status" value="1"/>
</dbReference>
<dbReference type="PROSITE" id="PS01268">
    <property type="entry name" value="UPF0024"/>
    <property type="match status" value="1"/>
</dbReference>
<feature type="domain" description="TRUD" evidence="5">
    <location>
        <begin position="188"/>
        <end position="334"/>
    </location>
</feature>
<dbReference type="CDD" id="cd02575">
    <property type="entry name" value="PseudoU_synth_EcTruD"/>
    <property type="match status" value="1"/>
</dbReference>
<comment type="catalytic activity">
    <reaction evidence="4">
        <text>uridine(13) in tRNA = pseudouridine(13) in tRNA</text>
        <dbReference type="Rhea" id="RHEA:42540"/>
        <dbReference type="Rhea" id="RHEA-COMP:10105"/>
        <dbReference type="Rhea" id="RHEA-COMP:10106"/>
        <dbReference type="ChEBI" id="CHEBI:65314"/>
        <dbReference type="ChEBI" id="CHEBI:65315"/>
        <dbReference type="EC" id="5.4.99.27"/>
    </reaction>
</comment>
<dbReference type="PROSITE" id="PS50984">
    <property type="entry name" value="TRUD"/>
    <property type="match status" value="1"/>
</dbReference>
<dbReference type="Pfam" id="PF01142">
    <property type="entry name" value="TruD"/>
    <property type="match status" value="2"/>
</dbReference>
<dbReference type="InterPro" id="IPR050170">
    <property type="entry name" value="TruD_pseudoU_synthase"/>
</dbReference>
<dbReference type="GO" id="GO:0160150">
    <property type="term" value="F:tRNA pseudouridine(13) synthase activity"/>
    <property type="evidence" value="ECO:0007669"/>
    <property type="project" value="UniProtKB-EC"/>
</dbReference>
<dbReference type="NCBIfam" id="NF002153">
    <property type="entry name" value="PRK00984.1-2"/>
    <property type="match status" value="1"/>
</dbReference>
<comment type="function">
    <text evidence="4">Responsible for synthesis of pseudouridine from uracil-13 in transfer RNAs.</text>
</comment>
<proteinExistence type="inferred from homology"/>
<dbReference type="InterPro" id="IPR042214">
    <property type="entry name" value="TruD_catalytic"/>
</dbReference>
<dbReference type="InterPro" id="IPR011760">
    <property type="entry name" value="PsdUridine_synth_TruD_insert"/>
</dbReference>
<dbReference type="InterPro" id="IPR020119">
    <property type="entry name" value="PsdUridine_synth_TruD_CS"/>
</dbReference>
<dbReference type="Gene3D" id="3.30.2350.20">
    <property type="entry name" value="TruD, catalytic domain"/>
    <property type="match status" value="1"/>
</dbReference>
<comment type="caution">
    <text evidence="6">The sequence shown here is derived from an EMBL/GenBank/DDBJ whole genome shotgun (WGS) entry which is preliminary data.</text>
</comment>
<dbReference type="EC" id="5.4.99.27" evidence="4"/>
<dbReference type="AlphaFoldDB" id="A0A4R1F059"/>
<dbReference type="Proteomes" id="UP000294887">
    <property type="component" value="Unassembled WGS sequence"/>
</dbReference>
<evidence type="ECO:0000256" key="4">
    <source>
        <dbReference type="HAMAP-Rule" id="MF_01082"/>
    </source>
</evidence>